<protein>
    <submittedName>
        <fullName evidence="1">GxxExxY protein</fullName>
    </submittedName>
</protein>
<dbReference type="InterPro" id="IPR026350">
    <property type="entry name" value="GxxExxY"/>
</dbReference>
<dbReference type="EMBL" id="JAGTAR010000012">
    <property type="protein sequence ID" value="MBR8535749.1"/>
    <property type="molecule type" value="Genomic_DNA"/>
</dbReference>
<keyword evidence="2" id="KW-1185">Reference proteome</keyword>
<dbReference type="AlphaFoldDB" id="A0A941F3M6"/>
<accession>A0A941F3M6</accession>
<gene>
    <name evidence="1" type="ORF">KDU71_09295</name>
</gene>
<evidence type="ECO:0000313" key="2">
    <source>
        <dbReference type="Proteomes" id="UP000679220"/>
    </source>
</evidence>
<dbReference type="Proteomes" id="UP000679220">
    <property type="component" value="Unassembled WGS sequence"/>
</dbReference>
<dbReference type="Pfam" id="PF13366">
    <property type="entry name" value="PDDEXK_3"/>
    <property type="match status" value="1"/>
</dbReference>
<proteinExistence type="predicted"/>
<sequence>MPNLLNTHKLLYNDETYKIIGAAMAVHRELGCGFLEQVYQEALEIEFKMQGIPYLREASLQISYRGQNLKKEYIADFICYDKVIIELKALDELSGKHESQVFNYLKATGYKLGLLLNFGQESLQRKRIIKEK</sequence>
<reference evidence="1" key="2">
    <citation type="submission" date="2021-04" db="EMBL/GenBank/DDBJ databases">
        <authorList>
            <person name="Zhang T."/>
            <person name="Zhang Y."/>
            <person name="Lu D."/>
            <person name="Zuo D."/>
            <person name="Du Z."/>
        </authorList>
    </citation>
    <scope>NUCLEOTIDE SEQUENCE</scope>
    <source>
        <strain evidence="1">JR1</strain>
    </source>
</reference>
<dbReference type="NCBIfam" id="TIGR04256">
    <property type="entry name" value="GxxExxY"/>
    <property type="match status" value="1"/>
</dbReference>
<dbReference type="RefSeq" id="WP_212189995.1">
    <property type="nucleotide sequence ID" value="NZ_JAGTAR010000012.1"/>
</dbReference>
<name>A0A941F3M6_9BACT</name>
<reference evidence="1" key="1">
    <citation type="journal article" date="2018" name="Int. J. Syst. Evol. Microbiol.">
        <title>Carboxylicivirga sediminis sp. nov., isolated from coastal sediment.</title>
        <authorList>
            <person name="Wang F.Q."/>
            <person name="Ren L.H."/>
            <person name="Zou R.J."/>
            <person name="Sun Y.Z."/>
            <person name="Liu X.J."/>
            <person name="Jiang F."/>
            <person name="Liu L.J."/>
        </authorList>
    </citation>
    <scope>NUCLEOTIDE SEQUENCE</scope>
    <source>
        <strain evidence="1">JR1</strain>
    </source>
</reference>
<organism evidence="1 2">
    <name type="scientific">Carboxylicivirga sediminis</name>
    <dbReference type="NCBI Taxonomy" id="2006564"/>
    <lineage>
        <taxon>Bacteria</taxon>
        <taxon>Pseudomonadati</taxon>
        <taxon>Bacteroidota</taxon>
        <taxon>Bacteroidia</taxon>
        <taxon>Marinilabiliales</taxon>
        <taxon>Marinilabiliaceae</taxon>
        <taxon>Carboxylicivirga</taxon>
    </lineage>
</organism>
<evidence type="ECO:0000313" key="1">
    <source>
        <dbReference type="EMBL" id="MBR8535749.1"/>
    </source>
</evidence>
<comment type="caution">
    <text evidence="1">The sequence shown here is derived from an EMBL/GenBank/DDBJ whole genome shotgun (WGS) entry which is preliminary data.</text>
</comment>